<gene>
    <name evidence="1" type="ORF">TNCT_728351</name>
</gene>
<keyword evidence="2" id="KW-1185">Reference proteome</keyword>
<reference evidence="1" key="1">
    <citation type="submission" date="2020-07" db="EMBL/GenBank/DDBJ databases">
        <title>Multicomponent nature underlies the extraordinary mechanical properties of spider dragline silk.</title>
        <authorList>
            <person name="Kono N."/>
            <person name="Nakamura H."/>
            <person name="Mori M."/>
            <person name="Yoshida Y."/>
            <person name="Ohtoshi R."/>
            <person name="Malay A.D."/>
            <person name="Moran D.A.P."/>
            <person name="Tomita M."/>
            <person name="Numata K."/>
            <person name="Arakawa K."/>
        </authorList>
    </citation>
    <scope>NUCLEOTIDE SEQUENCE</scope>
</reference>
<dbReference type="EMBL" id="BMAO01035747">
    <property type="protein sequence ID" value="GFR05717.1"/>
    <property type="molecule type" value="Genomic_DNA"/>
</dbReference>
<organism evidence="1 2">
    <name type="scientific">Trichonephila clavata</name>
    <name type="common">Joro spider</name>
    <name type="synonym">Nephila clavata</name>
    <dbReference type="NCBI Taxonomy" id="2740835"/>
    <lineage>
        <taxon>Eukaryota</taxon>
        <taxon>Metazoa</taxon>
        <taxon>Ecdysozoa</taxon>
        <taxon>Arthropoda</taxon>
        <taxon>Chelicerata</taxon>
        <taxon>Arachnida</taxon>
        <taxon>Araneae</taxon>
        <taxon>Araneomorphae</taxon>
        <taxon>Entelegynae</taxon>
        <taxon>Araneoidea</taxon>
        <taxon>Nephilidae</taxon>
        <taxon>Trichonephila</taxon>
    </lineage>
</organism>
<sequence>MAREQQKDSQLQDILAGSCPTSLVLQPLPVGQPPLTLRCSDEKFSTICPHFSHPERAPLKIVAERYVWPSMRNKMLRYGLVHAYSTNVQRYFGIQEVRLESSSYLVLVSSMYT</sequence>
<accession>A0A8X6GJM9</accession>
<evidence type="ECO:0000313" key="2">
    <source>
        <dbReference type="Proteomes" id="UP000887116"/>
    </source>
</evidence>
<dbReference type="Proteomes" id="UP000887116">
    <property type="component" value="Unassembled WGS sequence"/>
</dbReference>
<comment type="caution">
    <text evidence="1">The sequence shown here is derived from an EMBL/GenBank/DDBJ whole genome shotgun (WGS) entry which is preliminary data.</text>
</comment>
<dbReference type="OrthoDB" id="6433932at2759"/>
<proteinExistence type="predicted"/>
<name>A0A8X6GJM9_TRICU</name>
<protein>
    <submittedName>
        <fullName evidence="1">Uncharacterized protein</fullName>
    </submittedName>
</protein>
<dbReference type="AlphaFoldDB" id="A0A8X6GJM9"/>
<evidence type="ECO:0000313" key="1">
    <source>
        <dbReference type="EMBL" id="GFR05717.1"/>
    </source>
</evidence>